<comment type="caution">
    <text evidence="2">The sequence shown here is derived from an EMBL/GenBank/DDBJ whole genome shotgun (WGS) entry which is preliminary data.</text>
</comment>
<organism evidence="2 3">
    <name type="scientific">Microbacterium hydrocarbonoxydans</name>
    <dbReference type="NCBI Taxonomy" id="273678"/>
    <lineage>
        <taxon>Bacteria</taxon>
        <taxon>Bacillati</taxon>
        <taxon>Actinomycetota</taxon>
        <taxon>Actinomycetes</taxon>
        <taxon>Micrococcales</taxon>
        <taxon>Microbacteriaceae</taxon>
        <taxon>Microbacterium</taxon>
    </lineage>
</organism>
<dbReference type="EMBL" id="JYJB01000006">
    <property type="protein sequence ID" value="KJL48828.1"/>
    <property type="molecule type" value="Genomic_DNA"/>
</dbReference>
<dbReference type="Proteomes" id="UP000033900">
    <property type="component" value="Unassembled WGS sequence"/>
</dbReference>
<name>A0A0M2HWL3_9MICO</name>
<keyword evidence="1" id="KW-0812">Transmembrane</keyword>
<sequence length="111" mass="12142">MDRDAKERRRDQVVIAVGLYLFVSVTAGLYTFMRGFEFTGCRGWCDISAMANARVLFLDADIGMLVLVLPTMLILALCRRPVLWLAVTALIGISTLAIVSNVVFTVAQATG</sequence>
<feature type="transmembrane region" description="Helical" evidence="1">
    <location>
        <begin position="12"/>
        <end position="33"/>
    </location>
</feature>
<evidence type="ECO:0000256" key="1">
    <source>
        <dbReference type="SAM" id="Phobius"/>
    </source>
</evidence>
<protein>
    <submittedName>
        <fullName evidence="2">Uncharacterized protein</fullName>
    </submittedName>
</protein>
<keyword evidence="1" id="KW-1133">Transmembrane helix</keyword>
<dbReference type="RefSeq" id="WP_152641750.1">
    <property type="nucleotide sequence ID" value="NZ_JYJB01000006.1"/>
</dbReference>
<accession>A0A0M2HWL3</accession>
<dbReference type="AlphaFoldDB" id="A0A0M2HWL3"/>
<gene>
    <name evidence="2" type="ORF">RS84_00995</name>
</gene>
<feature type="transmembrane region" description="Helical" evidence="1">
    <location>
        <begin position="82"/>
        <end position="107"/>
    </location>
</feature>
<reference evidence="2 3" key="1">
    <citation type="submission" date="2015-02" db="EMBL/GenBank/DDBJ databases">
        <title>Draft genome sequences of ten Microbacterium spp. with emphasis on heavy metal contaminated environments.</title>
        <authorList>
            <person name="Corretto E."/>
        </authorList>
    </citation>
    <scope>NUCLEOTIDE SEQUENCE [LARGE SCALE GENOMIC DNA]</scope>
    <source>
        <strain evidence="2 3">SA35</strain>
    </source>
</reference>
<evidence type="ECO:0000313" key="2">
    <source>
        <dbReference type="EMBL" id="KJL48828.1"/>
    </source>
</evidence>
<proteinExistence type="predicted"/>
<evidence type="ECO:0000313" key="3">
    <source>
        <dbReference type="Proteomes" id="UP000033900"/>
    </source>
</evidence>
<dbReference type="PATRIC" id="fig|273678.4.peg.990"/>
<keyword evidence="3" id="KW-1185">Reference proteome</keyword>
<dbReference type="STRING" id="273678.RS84_00995"/>
<feature type="transmembrane region" description="Helical" evidence="1">
    <location>
        <begin position="53"/>
        <end position="75"/>
    </location>
</feature>
<keyword evidence="1" id="KW-0472">Membrane</keyword>